<gene>
    <name evidence="1" type="ORF">INT80_00765</name>
</gene>
<protein>
    <submittedName>
        <fullName evidence="1">Uncharacterized protein</fullName>
    </submittedName>
</protein>
<name>A0A930Y4Q2_9PAST</name>
<reference evidence="1" key="1">
    <citation type="submission" date="2020-11" db="EMBL/GenBank/DDBJ databases">
        <title>Gallibacterium anatis 1637, full genome, WGS.</title>
        <authorList>
            <person name="Laishevtcev A.I."/>
            <person name="Yakimova E.A."/>
            <person name="Petkovich D."/>
            <person name="Stepanova T.V."/>
            <person name="Kalendr R.S."/>
            <person name="Rubalsky E.O."/>
            <person name="Zulkarneev E.R."/>
            <person name="Aleshkin A.V."/>
        </authorList>
    </citation>
    <scope>NUCLEOTIDE SEQUENCE</scope>
    <source>
        <strain evidence="1">1637</strain>
    </source>
</reference>
<dbReference type="AlphaFoldDB" id="A0A930Y4Q2"/>
<dbReference type="EMBL" id="JADION010000001">
    <property type="protein sequence ID" value="MBF4102156.1"/>
    <property type="molecule type" value="Genomic_DNA"/>
</dbReference>
<evidence type="ECO:0000313" key="1">
    <source>
        <dbReference type="EMBL" id="MBF4102156.1"/>
    </source>
</evidence>
<comment type="caution">
    <text evidence="1">The sequence shown here is derived from an EMBL/GenBank/DDBJ whole genome shotgun (WGS) entry which is preliminary data.</text>
</comment>
<proteinExistence type="predicted"/>
<accession>A0A930Y4Q2</accession>
<organism evidence="1">
    <name type="scientific">Gallibacterium anatis</name>
    <dbReference type="NCBI Taxonomy" id="750"/>
    <lineage>
        <taxon>Bacteria</taxon>
        <taxon>Pseudomonadati</taxon>
        <taxon>Pseudomonadota</taxon>
        <taxon>Gammaproteobacteria</taxon>
        <taxon>Pasteurellales</taxon>
        <taxon>Pasteurellaceae</taxon>
        <taxon>Gallibacterium</taxon>
    </lineage>
</organism>
<sequence>MKVYLSNELGAISTVTGIAGIGKITAHGIKTSLINQLVNFRLLENNKL</sequence>